<reference evidence="2 3" key="1">
    <citation type="journal article" date="2001" name="Proc. Natl. Acad. Sci. U.S.A.">
        <title>The complete sequence of the 1,683-kb pSymB megaplasmid from the N2-fixing endosymbiont Sinorhizobium meliloti.</title>
        <authorList>
            <person name="Finan T.M."/>
            <person name="Weidner S."/>
            <person name="Wong K."/>
            <person name="Buhrmester J."/>
            <person name="Chain P."/>
            <person name="Vorholter F.J."/>
            <person name="Hernandez-Lucas I."/>
            <person name="Becker A."/>
            <person name="Cowie A."/>
            <person name="Gouzy J."/>
            <person name="Golding B."/>
            <person name="Puhler A."/>
        </authorList>
    </citation>
    <scope>NUCLEOTIDE SEQUENCE [LARGE SCALE GENOMIC DNA]</scope>
    <source>
        <strain evidence="2 3">1021</strain>
        <plasmid evidence="3">Plasmid pSymB</plasmid>
    </source>
</reference>
<dbReference type="PIR" id="F95992">
    <property type="entry name" value="F95992"/>
</dbReference>
<reference evidence="3" key="2">
    <citation type="journal article" date="2001" name="Science">
        <title>The composite genome of the legume symbiont Sinorhizobium meliloti.</title>
        <authorList>
            <person name="Galibert F."/>
            <person name="Finan T.M."/>
            <person name="Long S.R."/>
            <person name="Puehler A."/>
            <person name="Abola P."/>
            <person name="Ampe F."/>
            <person name="Barloy-Hubler F."/>
            <person name="Barnett M.J."/>
            <person name="Becker A."/>
            <person name="Boistard P."/>
            <person name="Bothe G."/>
            <person name="Boutry M."/>
            <person name="Bowser L."/>
            <person name="Buhrmester J."/>
            <person name="Cadieu E."/>
            <person name="Capela D."/>
            <person name="Chain P."/>
            <person name="Cowie A."/>
            <person name="Davis R.W."/>
            <person name="Dreano S."/>
            <person name="Federspiel N.A."/>
            <person name="Fisher R.F."/>
            <person name="Gloux S."/>
            <person name="Godrie T."/>
            <person name="Goffeau A."/>
            <person name="Golding B."/>
            <person name="Gouzy J."/>
            <person name="Gurjal M."/>
            <person name="Hernandez-Lucas I."/>
            <person name="Hong A."/>
            <person name="Huizar L."/>
            <person name="Hyman R.W."/>
            <person name="Jones T."/>
            <person name="Kahn D."/>
            <person name="Kahn M.L."/>
            <person name="Kalman S."/>
            <person name="Keating D.H."/>
            <person name="Kiss E."/>
            <person name="Komp C."/>
            <person name="Lelaure V."/>
            <person name="Masuy D."/>
            <person name="Palm C."/>
            <person name="Peck M.C."/>
            <person name="Pohl T.M."/>
            <person name="Portetelle D."/>
            <person name="Purnelle B."/>
            <person name="Ramsperger U."/>
            <person name="Surzycki R."/>
            <person name="Thebault P."/>
            <person name="Vandenbol M."/>
            <person name="Vorhoelter F.J."/>
            <person name="Weidner S."/>
            <person name="Wells D.H."/>
            <person name="Wong K."/>
            <person name="Yeh K.-C."/>
            <person name="Batut J."/>
        </authorList>
    </citation>
    <scope>NUCLEOTIDE SEQUENCE [LARGE SCALE GENOMIC DNA]</scope>
    <source>
        <strain evidence="3">1021</strain>
        <plasmid evidence="3">Plasmid pSymB</plasmid>
    </source>
</reference>
<dbReference type="KEGG" id="sme:SM_b21681"/>
<name>Q92UC8_RHIME</name>
<feature type="compositionally biased region" description="Low complexity" evidence="1">
    <location>
        <begin position="21"/>
        <end position="32"/>
    </location>
</feature>
<dbReference type="AlphaFoldDB" id="Q92UC8"/>
<evidence type="ECO:0000313" key="2">
    <source>
        <dbReference type="EMBL" id="CAC49606.1"/>
    </source>
</evidence>
<proteinExistence type="predicted"/>
<sequence length="58" mass="6588">MMFVSVTERNVRLGELSMQQTTTPHPLDDLTPAQQRTRGSPDPNPTTRNSGDRHDRKL</sequence>
<gene>
    <name evidence="2" type="ORF">SM_b21681</name>
</gene>
<feature type="region of interest" description="Disordered" evidence="1">
    <location>
        <begin position="1"/>
        <end position="58"/>
    </location>
</feature>
<dbReference type="HOGENOM" id="CLU_3011924_0_0_5"/>
<dbReference type="Proteomes" id="UP000001976">
    <property type="component" value="Plasmid pSymB"/>
</dbReference>
<dbReference type="EMBL" id="AL591985">
    <property type="protein sequence ID" value="CAC49606.1"/>
    <property type="molecule type" value="Genomic_DNA"/>
</dbReference>
<protein>
    <submittedName>
        <fullName evidence="2">Uncharacterized protein</fullName>
    </submittedName>
</protein>
<accession>Q92UC8</accession>
<keyword evidence="3" id="KW-1185">Reference proteome</keyword>
<geneLocation type="plasmid" evidence="2 3">
    <name>pSymB</name>
</geneLocation>
<evidence type="ECO:0000256" key="1">
    <source>
        <dbReference type="SAM" id="MobiDB-lite"/>
    </source>
</evidence>
<organism evidence="2 3">
    <name type="scientific">Rhizobium meliloti (strain 1021)</name>
    <name type="common">Ensifer meliloti</name>
    <name type="synonym">Sinorhizobium meliloti</name>
    <dbReference type="NCBI Taxonomy" id="266834"/>
    <lineage>
        <taxon>Bacteria</taxon>
        <taxon>Pseudomonadati</taxon>
        <taxon>Pseudomonadota</taxon>
        <taxon>Alphaproteobacteria</taxon>
        <taxon>Hyphomicrobiales</taxon>
        <taxon>Rhizobiaceae</taxon>
        <taxon>Sinorhizobium/Ensifer group</taxon>
        <taxon>Sinorhizobium</taxon>
    </lineage>
</organism>
<keyword evidence="2" id="KW-0614">Plasmid</keyword>
<evidence type="ECO:0000313" key="3">
    <source>
        <dbReference type="Proteomes" id="UP000001976"/>
    </source>
</evidence>
<dbReference type="EnsemblBacteria" id="CAC49606">
    <property type="protein sequence ID" value="CAC49606"/>
    <property type="gene ID" value="SM_b21681"/>
</dbReference>